<evidence type="ECO:0000313" key="3">
    <source>
        <dbReference type="Proteomes" id="UP001626550"/>
    </source>
</evidence>
<evidence type="ECO:0000256" key="1">
    <source>
        <dbReference type="SAM" id="MobiDB-lite"/>
    </source>
</evidence>
<accession>A0ABD2QD69</accession>
<evidence type="ECO:0000313" key="2">
    <source>
        <dbReference type="EMBL" id="KAL3317217.1"/>
    </source>
</evidence>
<dbReference type="PANTHER" id="PTHR15859:SF1">
    <property type="entry name" value="BTB DOMAIN-CONTAINING PROTEIN"/>
    <property type="match status" value="1"/>
</dbReference>
<feature type="compositionally biased region" description="Basic residues" evidence="1">
    <location>
        <begin position="76"/>
        <end position="86"/>
    </location>
</feature>
<reference evidence="2 3" key="1">
    <citation type="submission" date="2024-11" db="EMBL/GenBank/DDBJ databases">
        <title>Adaptive evolution of stress response genes in parasites aligns with host niche diversity.</title>
        <authorList>
            <person name="Hahn C."/>
            <person name="Resl P."/>
        </authorList>
    </citation>
    <scope>NUCLEOTIDE SEQUENCE [LARGE SCALE GENOMIC DNA]</scope>
    <source>
        <strain evidence="2">EGGRZ-B1_66</strain>
        <tissue evidence="2">Body</tissue>
    </source>
</reference>
<gene>
    <name evidence="2" type="primary">KCTD3</name>
    <name evidence="2" type="ORF">Ciccas_004133</name>
</gene>
<dbReference type="Proteomes" id="UP001626550">
    <property type="component" value="Unassembled WGS sequence"/>
</dbReference>
<dbReference type="InterPro" id="IPR047876">
    <property type="entry name" value="SHKBP1/KCTD3"/>
</dbReference>
<feature type="compositionally biased region" description="Low complexity" evidence="1">
    <location>
        <begin position="51"/>
        <end position="62"/>
    </location>
</feature>
<sequence>MLHVPIPNRSVSASVEPSFSAPPEDQQLASSSNPLRRIRKSFLSTETLTPRHNSTNTSRSSSIRLEEFSAGSVSRTLKKGLQKISRHTSIGSSSSKRATSTKNSSQERISNEAHDLEVATTSRDYEPSQAQIIPLAEMDPELIRPMEPSPSPPNAHFESDVPETKPVTHLVNSQHWLVVVYTDRLAAYLHVDLLGWLLVWLSPILSCAVDRVSLSVNPMSSGNPQRPSQGLTLVPNLPIPLIMAPLPQHPPSASILPANTSSNHYSVPTTGANHPYYSNQQVPGMQPGIGLQNTGQQQSFEVMIAVSCGPMVLLWTLTPKPNSGNGRQFTPASNLLLEDIDRPKLAAPDARNSWTVELVGRFNLNQRPVDHLFFVGMHMVALSRKGLVGVRHVMSGLWQVWSTVPILSYGVVDDELLLLGGADGRISSINIQKFPLRIGDNDLLVTLMYKDPLGDPVTALSIYVAPCASTFLY</sequence>
<name>A0ABD2QD69_9PLAT</name>
<organism evidence="2 3">
    <name type="scientific">Cichlidogyrus casuarinus</name>
    <dbReference type="NCBI Taxonomy" id="1844966"/>
    <lineage>
        <taxon>Eukaryota</taxon>
        <taxon>Metazoa</taxon>
        <taxon>Spiralia</taxon>
        <taxon>Lophotrochozoa</taxon>
        <taxon>Platyhelminthes</taxon>
        <taxon>Monogenea</taxon>
        <taxon>Monopisthocotylea</taxon>
        <taxon>Dactylogyridea</taxon>
        <taxon>Ancyrocephalidae</taxon>
        <taxon>Cichlidogyrus</taxon>
    </lineage>
</organism>
<dbReference type="EMBL" id="JBJKFK010000413">
    <property type="protein sequence ID" value="KAL3317217.1"/>
    <property type="molecule type" value="Genomic_DNA"/>
</dbReference>
<keyword evidence="3" id="KW-1185">Reference proteome</keyword>
<feature type="compositionally biased region" description="Polar residues" evidence="1">
    <location>
        <begin position="96"/>
        <end position="108"/>
    </location>
</feature>
<dbReference type="AlphaFoldDB" id="A0ABD2QD69"/>
<comment type="caution">
    <text evidence="2">The sequence shown here is derived from an EMBL/GenBank/DDBJ whole genome shotgun (WGS) entry which is preliminary data.</text>
</comment>
<proteinExistence type="predicted"/>
<feature type="region of interest" description="Disordered" evidence="1">
    <location>
        <begin position="1"/>
        <end position="123"/>
    </location>
</feature>
<protein>
    <submittedName>
        <fullName evidence="2">BTB/POZ domain-containing protein kctd3</fullName>
    </submittedName>
</protein>
<dbReference type="PANTHER" id="PTHR15859">
    <property type="entry name" value="SETA BINDING PROTEIN 1"/>
    <property type="match status" value="1"/>
</dbReference>